<proteinExistence type="predicted"/>
<dbReference type="PROSITE" id="PS50003">
    <property type="entry name" value="PH_DOMAIN"/>
    <property type="match status" value="1"/>
</dbReference>
<evidence type="ECO:0000256" key="1">
    <source>
        <dbReference type="ARBA" id="ARBA00022441"/>
    </source>
</evidence>
<evidence type="ECO:0008006" key="8">
    <source>
        <dbReference type="Google" id="ProtNLM"/>
    </source>
</evidence>
<sequence length="1168" mass="130572">MENGMQLLNRDGHSVSHNSKRHYHDAFVCMNRMRQRGLLCDIVLHVATKEIKAHKVVLASCSPYFHAMFTNEMSESRQTHVTLHDIDPQALEQLVQYAYTAEIVVGEGNVQTLLPAASLLQLNGVRDACCKFLLSQLDPSNCLGIRGFADTHSCSDLLKSAHKYVLQHFVDVSKTEEFMLLPLKQVLDLISSDSLNVPSEEEVYRAVLSWVKHDVDSRRQHIPRLMKCVRLPLLSRDFLMSHVDTELLVRHHSECKDLLIEALKYHLMPEQRGVLSNSRTRPRRCEGASTVLFAVGGGSLFAIHGDCEAYDTRTDRWHMVASMSTRRARVGVAAIGNKLYAVGGYDGTSDLATVESYDPVTNSWQTEVSMGTRRSCLGVAALHGLLYAAGGYDGASCLNSAERYDPLTGTWTSIAAMSTRRRYVRVATLDGNLYAVGGYDSSSHLATVEKYEPQINTWTPIANMLSRRSSAGVAVLEGMLYVAGGNDGTSCLNSVERYNPKTNTWESVAPMNIRRQESKKKLAGLFGFEPGQERDVTSDKILQYIPGKSLIAQENEKENLDQRFPGLLKKGRRKTVVRNLGKIIYYSKVKFKFEHCQEVNDCYLELFQAYLYFQSLGPNGLAYQGLLPLRELQLNEVESPKGVSQEVHAFQITGPLLSPLTVYCPNKSEVKRWLYHLEKQIHLNGRSLDFPFLTQNEWNQSSVGKEQLRWSVENAPVQEWKGTQRESLGHVLCVSKVKLQHLPFQEQHDRLLILYPSTLVIVSEERNGLYFKGELPLNAIQVHFEENQKTSFLIEGRLINSIRVICPSYEDYQEWLYCLNTAQFHNADSSLSGSESFSGPKQSHHAPFSGSGRGSLTSDGQTNSWASGGKGPASTHHSQNSMSSLAEKQSFKVMPDNRIADSPLPQLVHAPGNPASTGMSKSELKRKGSSRKSKGKGAPAPQPPQPNTHDSERNHFQIIPERSKGDVLSPVYNEPYIAGAPSQHPFVPPLHLDVDNLKQWNVSRSQNCKAPQNVENIPLSCSPMYADPYTPSSPSSHGAVDSKFIEEFRQCHRPSSLEQLNGYPSMPVSVPVTHHPSAQKKSCQPLPGHHWQEPAAAQRHSPTSSFPAVLPPDMDYLTTHTLSRDREELPTPSFMTSDESIGNYDLPKSGRERMDSAYHDYAELQSFQ</sequence>
<name>A0A9Q0X8P5_9SAUR</name>
<dbReference type="Pfam" id="PF00651">
    <property type="entry name" value="BTB"/>
    <property type="match status" value="1"/>
</dbReference>
<dbReference type="SUPFAM" id="SSF117281">
    <property type="entry name" value="Kelch motif"/>
    <property type="match status" value="1"/>
</dbReference>
<keyword evidence="1" id="KW-0880">Kelch repeat</keyword>
<dbReference type="SMART" id="SM00875">
    <property type="entry name" value="BACK"/>
    <property type="match status" value="1"/>
</dbReference>
<dbReference type="InterPro" id="IPR015915">
    <property type="entry name" value="Kelch-typ_b-propeller"/>
</dbReference>
<feature type="region of interest" description="Disordered" evidence="3">
    <location>
        <begin position="1057"/>
        <end position="1152"/>
    </location>
</feature>
<dbReference type="FunFam" id="3.30.710.10:FF:000001">
    <property type="entry name" value="Kelch-like family member 20"/>
    <property type="match status" value="1"/>
</dbReference>
<dbReference type="InterPro" id="IPR042835">
    <property type="entry name" value="PLEKHN1"/>
</dbReference>
<evidence type="ECO:0000256" key="3">
    <source>
        <dbReference type="SAM" id="MobiDB-lite"/>
    </source>
</evidence>
<dbReference type="GO" id="GO:0043065">
    <property type="term" value="P:positive regulation of apoptotic process"/>
    <property type="evidence" value="ECO:0007669"/>
    <property type="project" value="InterPro"/>
</dbReference>
<evidence type="ECO:0000259" key="5">
    <source>
        <dbReference type="PROSITE" id="PS50097"/>
    </source>
</evidence>
<dbReference type="GO" id="GO:0031966">
    <property type="term" value="C:mitochondrial membrane"/>
    <property type="evidence" value="ECO:0007669"/>
    <property type="project" value="TreeGrafter"/>
</dbReference>
<reference evidence="6" key="1">
    <citation type="journal article" date="2023" name="DNA Res.">
        <title>Chromosome-level genome assembly of Phrynocephalus forsythii using third-generation DNA sequencing and Hi-C analysis.</title>
        <authorList>
            <person name="Qi Y."/>
            <person name="Zhao W."/>
            <person name="Zhao Y."/>
            <person name="Niu C."/>
            <person name="Cao S."/>
            <person name="Zhang Y."/>
        </authorList>
    </citation>
    <scope>NUCLEOTIDE SEQUENCE</scope>
    <source>
        <tissue evidence="6">Muscle</tissue>
    </source>
</reference>
<dbReference type="AlphaFoldDB" id="A0A9Q0X8P5"/>
<dbReference type="OrthoDB" id="9936524at2759"/>
<dbReference type="InterPro" id="IPR011333">
    <property type="entry name" value="SKP1/BTB/POZ_sf"/>
</dbReference>
<dbReference type="PANTHER" id="PTHR46882:SF1">
    <property type="entry name" value="PLECKSTRIN HOMOLOGY DOMAIN-CONTAINING FAMILY N MEMBER 1"/>
    <property type="match status" value="1"/>
</dbReference>
<dbReference type="Gene3D" id="2.30.29.30">
    <property type="entry name" value="Pleckstrin-homology domain (PH domain)/Phosphotyrosine-binding domain (PTB)"/>
    <property type="match status" value="2"/>
</dbReference>
<dbReference type="Gene3D" id="1.25.40.420">
    <property type="match status" value="1"/>
</dbReference>
<dbReference type="SUPFAM" id="SSF54695">
    <property type="entry name" value="POZ domain"/>
    <property type="match status" value="1"/>
</dbReference>
<dbReference type="Pfam" id="PF07707">
    <property type="entry name" value="BACK"/>
    <property type="match status" value="1"/>
</dbReference>
<gene>
    <name evidence="6" type="ORF">JRQ81_009733</name>
</gene>
<dbReference type="GO" id="GO:1901612">
    <property type="term" value="F:cardiolipin binding"/>
    <property type="evidence" value="ECO:0007669"/>
    <property type="project" value="InterPro"/>
</dbReference>
<feature type="region of interest" description="Disordered" evidence="3">
    <location>
        <begin position="830"/>
        <end position="952"/>
    </location>
</feature>
<feature type="domain" description="BTB" evidence="5">
    <location>
        <begin position="40"/>
        <end position="107"/>
    </location>
</feature>
<dbReference type="Gene3D" id="3.30.710.10">
    <property type="entry name" value="Potassium Channel Kv1.1, Chain A"/>
    <property type="match status" value="1"/>
</dbReference>
<dbReference type="Proteomes" id="UP001142489">
    <property type="component" value="Unassembled WGS sequence"/>
</dbReference>
<dbReference type="GO" id="GO:0061158">
    <property type="term" value="P:3'-UTR-mediated mRNA destabilization"/>
    <property type="evidence" value="ECO:0007669"/>
    <property type="project" value="TreeGrafter"/>
</dbReference>
<dbReference type="InterPro" id="IPR006652">
    <property type="entry name" value="Kelch_1"/>
</dbReference>
<dbReference type="InterPro" id="IPR011705">
    <property type="entry name" value="BACK"/>
</dbReference>
<dbReference type="CDD" id="cd18246">
    <property type="entry name" value="BTB_POZ_KLHL17_actinfilin"/>
    <property type="match status" value="1"/>
</dbReference>
<feature type="compositionally biased region" description="Polar residues" evidence="3">
    <location>
        <begin position="875"/>
        <end position="887"/>
    </location>
</feature>
<dbReference type="SMART" id="SM00225">
    <property type="entry name" value="BTB"/>
    <property type="match status" value="1"/>
</dbReference>
<dbReference type="Gene3D" id="2.120.10.80">
    <property type="entry name" value="Kelch-type beta propeller"/>
    <property type="match status" value="1"/>
</dbReference>
<dbReference type="FunFam" id="2.120.10.80:FF:000019">
    <property type="entry name" value="Kelch-like family member 17"/>
    <property type="match status" value="1"/>
</dbReference>
<dbReference type="PROSITE" id="PS50097">
    <property type="entry name" value="BTB"/>
    <property type="match status" value="1"/>
</dbReference>
<organism evidence="6 7">
    <name type="scientific">Phrynocephalus forsythii</name>
    <dbReference type="NCBI Taxonomy" id="171643"/>
    <lineage>
        <taxon>Eukaryota</taxon>
        <taxon>Metazoa</taxon>
        <taxon>Chordata</taxon>
        <taxon>Craniata</taxon>
        <taxon>Vertebrata</taxon>
        <taxon>Euteleostomi</taxon>
        <taxon>Lepidosauria</taxon>
        <taxon>Squamata</taxon>
        <taxon>Bifurcata</taxon>
        <taxon>Unidentata</taxon>
        <taxon>Episquamata</taxon>
        <taxon>Toxicofera</taxon>
        <taxon>Iguania</taxon>
        <taxon>Acrodonta</taxon>
        <taxon>Agamidae</taxon>
        <taxon>Agaminae</taxon>
        <taxon>Phrynocephalus</taxon>
    </lineage>
</organism>
<dbReference type="GO" id="GO:0005856">
    <property type="term" value="C:cytoskeleton"/>
    <property type="evidence" value="ECO:0007669"/>
    <property type="project" value="TreeGrafter"/>
</dbReference>
<protein>
    <recommendedName>
        <fullName evidence="8">BTB domain-containing protein</fullName>
    </recommendedName>
</protein>
<evidence type="ECO:0000313" key="7">
    <source>
        <dbReference type="Proteomes" id="UP001142489"/>
    </source>
</evidence>
<feature type="compositionally biased region" description="Polar residues" evidence="3">
    <location>
        <begin position="854"/>
        <end position="866"/>
    </location>
</feature>
<accession>A0A9Q0X8P5</accession>
<dbReference type="GO" id="GO:0070300">
    <property type="term" value="F:phosphatidic acid binding"/>
    <property type="evidence" value="ECO:0007669"/>
    <property type="project" value="TreeGrafter"/>
</dbReference>
<keyword evidence="2" id="KW-0677">Repeat</keyword>
<feature type="domain" description="PH" evidence="4">
    <location>
        <begin position="576"/>
        <end position="682"/>
    </location>
</feature>
<dbReference type="GO" id="GO:0001666">
    <property type="term" value="P:response to hypoxia"/>
    <property type="evidence" value="ECO:0007669"/>
    <property type="project" value="TreeGrafter"/>
</dbReference>
<dbReference type="InterPro" id="IPR001849">
    <property type="entry name" value="PH_domain"/>
</dbReference>
<dbReference type="InterPro" id="IPR000210">
    <property type="entry name" value="BTB/POZ_dom"/>
</dbReference>
<evidence type="ECO:0000313" key="6">
    <source>
        <dbReference type="EMBL" id="KAJ7306387.1"/>
    </source>
</evidence>
<dbReference type="SMART" id="SM00612">
    <property type="entry name" value="Kelch"/>
    <property type="match status" value="5"/>
</dbReference>
<dbReference type="Pfam" id="PF24681">
    <property type="entry name" value="Kelch_KLHDC2_KLHL20_DRC7"/>
    <property type="match status" value="1"/>
</dbReference>
<dbReference type="GO" id="GO:1901981">
    <property type="term" value="F:phosphatidylinositol phosphate binding"/>
    <property type="evidence" value="ECO:0007669"/>
    <property type="project" value="TreeGrafter"/>
</dbReference>
<comment type="caution">
    <text evidence="6">The sequence shown here is derived from an EMBL/GenBank/DDBJ whole genome shotgun (WGS) entry which is preliminary data.</text>
</comment>
<dbReference type="SMART" id="SM00233">
    <property type="entry name" value="PH"/>
    <property type="match status" value="2"/>
</dbReference>
<feature type="non-terminal residue" evidence="6">
    <location>
        <position position="1168"/>
    </location>
</feature>
<dbReference type="FunFam" id="1.25.40.420:FF:000001">
    <property type="entry name" value="Kelch-like family member 12"/>
    <property type="match status" value="1"/>
</dbReference>
<dbReference type="SUPFAM" id="SSF50729">
    <property type="entry name" value="PH domain-like"/>
    <property type="match status" value="2"/>
</dbReference>
<dbReference type="PANTHER" id="PTHR46882">
    <property type="entry name" value="PLECKSTRIN HOMOLOGY DOMAIN-CONTAINING FAMILY N MEMBER 1"/>
    <property type="match status" value="1"/>
</dbReference>
<dbReference type="InterPro" id="IPR011993">
    <property type="entry name" value="PH-like_dom_sf"/>
</dbReference>
<dbReference type="EMBL" id="JAPFRF010000020">
    <property type="protein sequence ID" value="KAJ7306387.1"/>
    <property type="molecule type" value="Genomic_DNA"/>
</dbReference>
<dbReference type="GO" id="GO:0001786">
    <property type="term" value="F:phosphatidylserine binding"/>
    <property type="evidence" value="ECO:0007669"/>
    <property type="project" value="TreeGrafter"/>
</dbReference>
<evidence type="ECO:0000256" key="2">
    <source>
        <dbReference type="ARBA" id="ARBA00022737"/>
    </source>
</evidence>
<evidence type="ECO:0000259" key="4">
    <source>
        <dbReference type="PROSITE" id="PS50003"/>
    </source>
</evidence>
<keyword evidence="7" id="KW-1185">Reference proteome</keyword>
<dbReference type="PRINTS" id="PR00501">
    <property type="entry name" value="KELCHREPEAT"/>
</dbReference>